<proteinExistence type="predicted"/>
<evidence type="ECO:0000313" key="1">
    <source>
        <dbReference type="EMBL" id="SBS99661.1"/>
    </source>
</evidence>
<dbReference type="AlphaFoldDB" id="A0A1A8X4Y4"/>
<evidence type="ECO:0000313" key="2">
    <source>
        <dbReference type="Proteomes" id="UP000078546"/>
    </source>
</evidence>
<dbReference type="Proteomes" id="UP000078546">
    <property type="component" value="Unassembled WGS sequence"/>
</dbReference>
<name>A0A1A8X4Y4_PLAOA</name>
<sequence length="193" mass="23563">MLELSFSNLPDDEFNKQFKKYIKYEESLKINSTADTDFPTDTTWIDNYKTNISDYFNNKSQLWDINIKEKRCRDLNYFIEDLENITHYNKDSNIKKQLDDFCENRDFLKKELNLQNNIHFFTLFSNYITERKLFLSNENKKCYNEQREGLPCHIDENYTINNFTPIRSMSLAPYYKRIIRKIWGYKEERQQLS</sequence>
<reference evidence="2" key="1">
    <citation type="submission" date="2016-05" db="EMBL/GenBank/DDBJ databases">
        <authorList>
            <person name="Naeem Raeece"/>
        </authorList>
    </citation>
    <scope>NUCLEOTIDE SEQUENCE [LARGE SCALE GENOMIC DNA]</scope>
</reference>
<protein>
    <submittedName>
        <fullName evidence="1">PIR Superfamily Protein</fullName>
    </submittedName>
</protein>
<organism evidence="1 2">
    <name type="scientific">Plasmodium ovale curtisi</name>
    <dbReference type="NCBI Taxonomy" id="864141"/>
    <lineage>
        <taxon>Eukaryota</taxon>
        <taxon>Sar</taxon>
        <taxon>Alveolata</taxon>
        <taxon>Apicomplexa</taxon>
        <taxon>Aconoidasida</taxon>
        <taxon>Haemosporida</taxon>
        <taxon>Plasmodiidae</taxon>
        <taxon>Plasmodium</taxon>
        <taxon>Plasmodium (Plasmodium)</taxon>
    </lineage>
</organism>
<accession>A0A1A8X4Y4</accession>
<dbReference type="EMBL" id="FLQV01001430">
    <property type="protein sequence ID" value="SBS99661.1"/>
    <property type="molecule type" value="Genomic_DNA"/>
</dbReference>
<gene>
    <name evidence="1" type="ORF">POVCU1_054250</name>
</gene>